<keyword evidence="7" id="KW-0594">Phospholipid biosynthesis</keyword>
<dbReference type="GO" id="GO:0006646">
    <property type="term" value="P:phosphatidylethanolamine biosynthetic process"/>
    <property type="evidence" value="ECO:0007669"/>
    <property type="project" value="UniProtKB-UniPathway"/>
</dbReference>
<dbReference type="Gene3D" id="3.40.50.620">
    <property type="entry name" value="HUPs"/>
    <property type="match status" value="2"/>
</dbReference>
<dbReference type="CDD" id="cd02174">
    <property type="entry name" value="CCT"/>
    <property type="match status" value="1"/>
</dbReference>
<evidence type="ECO:0000256" key="1">
    <source>
        <dbReference type="ARBA" id="ARBA00005189"/>
    </source>
</evidence>
<dbReference type="InterPro" id="IPR014729">
    <property type="entry name" value="Rossmann-like_a/b/a_fold"/>
</dbReference>
<gene>
    <name evidence="13" type="primary">ECT1</name>
    <name evidence="13" type="ORF">AWJ20_3768</name>
</gene>
<evidence type="ECO:0000256" key="8">
    <source>
        <dbReference type="ARBA" id="ARBA00023264"/>
    </source>
</evidence>
<evidence type="ECO:0000256" key="5">
    <source>
        <dbReference type="ARBA" id="ARBA00022695"/>
    </source>
</evidence>
<dbReference type="EC" id="2.7.7.14" evidence="10"/>
<dbReference type="RefSeq" id="XP_018733451.1">
    <property type="nucleotide sequence ID" value="XM_018880796.1"/>
</dbReference>
<dbReference type="PANTHER" id="PTHR45780:SF2">
    <property type="entry name" value="ETHANOLAMINE-PHOSPHATE CYTIDYLYLTRANSFERASE"/>
    <property type="match status" value="1"/>
</dbReference>
<keyword evidence="6" id="KW-0443">Lipid metabolism</keyword>
<comment type="pathway">
    <text evidence="9">Phospholipid metabolism; phosphatidylethanolamine biosynthesis; phosphatidylethanolamine from ethanolamine: step 2/3.</text>
</comment>
<evidence type="ECO:0000256" key="6">
    <source>
        <dbReference type="ARBA" id="ARBA00023098"/>
    </source>
</evidence>
<dbReference type="InterPro" id="IPR004821">
    <property type="entry name" value="Cyt_trans-like"/>
</dbReference>
<dbReference type="GO" id="GO:0004306">
    <property type="term" value="F:ethanolamine-phosphate cytidylyltransferase activity"/>
    <property type="evidence" value="ECO:0007669"/>
    <property type="project" value="UniProtKB-EC"/>
</dbReference>
<dbReference type="NCBIfam" id="TIGR00125">
    <property type="entry name" value="cyt_tran_rel"/>
    <property type="match status" value="2"/>
</dbReference>
<dbReference type="PANTHER" id="PTHR45780">
    <property type="entry name" value="ETHANOLAMINE-PHOSPHATE CYTIDYLYLTRANSFERASE"/>
    <property type="match status" value="1"/>
</dbReference>
<evidence type="ECO:0000313" key="14">
    <source>
        <dbReference type="Proteomes" id="UP000189580"/>
    </source>
</evidence>
<comment type="similarity">
    <text evidence="2">Belongs to the cytidylyltransferase family.</text>
</comment>
<dbReference type="InterPro" id="IPR044608">
    <property type="entry name" value="Ect1/PCYT2"/>
</dbReference>
<dbReference type="Proteomes" id="UP000189580">
    <property type="component" value="Chromosome c"/>
</dbReference>
<evidence type="ECO:0000256" key="9">
    <source>
        <dbReference type="ARBA" id="ARBA00024191"/>
    </source>
</evidence>
<evidence type="ECO:0000313" key="13">
    <source>
        <dbReference type="EMBL" id="ANB10974.1"/>
    </source>
</evidence>
<keyword evidence="14" id="KW-1185">Reference proteome</keyword>
<dbReference type="Pfam" id="PF01467">
    <property type="entry name" value="CTP_transf_like"/>
    <property type="match status" value="2"/>
</dbReference>
<dbReference type="KEGG" id="slb:AWJ20_3768"/>
<feature type="domain" description="Cytidyltransferase-like" evidence="12">
    <location>
        <begin position="23"/>
        <end position="147"/>
    </location>
</feature>
<evidence type="ECO:0000256" key="2">
    <source>
        <dbReference type="ARBA" id="ARBA00010101"/>
    </source>
</evidence>
<sequence length="400" mass="44845">MTHSEINSTETTSTPLREDRYWVDGCFDFTHHGHAGAIRQARKLANELYVGIHTDEEIYVNKGPVVMKLEERVTAVEACKWCTKSVPGAPYVTDPEVLDSYGCKYVVHGDDITTDADGNDCYQVVKDMGRFVVVKRTPNISTTDLVDRMLSSRTTHHIESITPSNYSSHVLINDEDSLTRFKDYATAVDAKAPWSGVYVSVDDKTSVLVEPAAGVADKLKKNAFYVDGGFDLFFMGHIEFLRLVHEEAQRSNAVVVVGLHDDATVNSVKGENYPIMNQFERALCVLQCKYVDSVVIGAPFTPDEPFINSLSPHMTIKQVLHGPTPIVGEKGTKTVDPYVYVKEQGIYKQIGPHKYDDVSSNKIVDRVLEYREQYEERQRKKGVKAVNERDLEAIEKATAK</sequence>
<accession>A0A167BY94</accession>
<proteinExistence type="inferred from homology"/>
<dbReference type="InterPro" id="IPR041723">
    <property type="entry name" value="CCT"/>
</dbReference>
<reference evidence="13 14" key="1">
    <citation type="submission" date="2016-02" db="EMBL/GenBank/DDBJ databases">
        <title>Complete genome sequence and transcriptome regulation of the pentose utilising yeast Sugiyamaella lignohabitans.</title>
        <authorList>
            <person name="Bellasio M."/>
            <person name="Peymann A."/>
            <person name="Valli M."/>
            <person name="Sipitzky M."/>
            <person name="Graf A."/>
            <person name="Sauer M."/>
            <person name="Marx H."/>
            <person name="Mattanovich D."/>
        </authorList>
    </citation>
    <scope>NUCLEOTIDE SEQUENCE [LARGE SCALE GENOMIC DNA]</scope>
    <source>
        <strain evidence="13 14">CBS 10342</strain>
    </source>
</reference>
<dbReference type="UniPathway" id="UPA00558">
    <property type="reaction ID" value="UER00742"/>
</dbReference>
<keyword evidence="8" id="KW-1208">Phospholipid metabolism</keyword>
<dbReference type="EMBL" id="CP014500">
    <property type="protein sequence ID" value="ANB10974.1"/>
    <property type="molecule type" value="Genomic_DNA"/>
</dbReference>
<evidence type="ECO:0000256" key="4">
    <source>
        <dbReference type="ARBA" id="ARBA00022679"/>
    </source>
</evidence>
<evidence type="ECO:0000259" key="12">
    <source>
        <dbReference type="Pfam" id="PF01467"/>
    </source>
</evidence>
<dbReference type="SUPFAM" id="SSF52374">
    <property type="entry name" value="Nucleotidylyl transferase"/>
    <property type="match status" value="2"/>
</dbReference>
<keyword evidence="4 13" id="KW-0808">Transferase</keyword>
<keyword evidence="3" id="KW-0444">Lipid biosynthesis</keyword>
<evidence type="ECO:0000256" key="3">
    <source>
        <dbReference type="ARBA" id="ARBA00022516"/>
    </source>
</evidence>
<dbReference type="AlphaFoldDB" id="A0A167BY94"/>
<protein>
    <recommendedName>
        <fullName evidence="10">ethanolamine-phosphate cytidylyltransferase</fullName>
        <ecNumber evidence="10">2.7.7.14</ecNumber>
    </recommendedName>
    <alternativeName>
        <fullName evidence="11">CTP:phosphoethanolamine cytidylyltransferase</fullName>
    </alternativeName>
</protein>
<dbReference type="GeneID" id="30035825"/>
<feature type="domain" description="Cytidyltransferase-like" evidence="12">
    <location>
        <begin position="226"/>
        <end position="363"/>
    </location>
</feature>
<keyword evidence="5 13" id="KW-0548">Nucleotidyltransferase</keyword>
<comment type="pathway">
    <text evidence="1">Lipid metabolism.</text>
</comment>
<evidence type="ECO:0000256" key="11">
    <source>
        <dbReference type="ARBA" id="ARBA00031473"/>
    </source>
</evidence>
<evidence type="ECO:0000256" key="10">
    <source>
        <dbReference type="ARBA" id="ARBA00024221"/>
    </source>
</evidence>
<name>A0A167BY94_9ASCO</name>
<organism evidence="13 14">
    <name type="scientific">Sugiyamaella lignohabitans</name>
    <dbReference type="NCBI Taxonomy" id="796027"/>
    <lineage>
        <taxon>Eukaryota</taxon>
        <taxon>Fungi</taxon>
        <taxon>Dikarya</taxon>
        <taxon>Ascomycota</taxon>
        <taxon>Saccharomycotina</taxon>
        <taxon>Dipodascomycetes</taxon>
        <taxon>Dipodascales</taxon>
        <taxon>Trichomonascaceae</taxon>
        <taxon>Sugiyamaella</taxon>
    </lineage>
</organism>
<dbReference type="GO" id="GO:0005737">
    <property type="term" value="C:cytoplasm"/>
    <property type="evidence" value="ECO:0007669"/>
    <property type="project" value="TreeGrafter"/>
</dbReference>
<evidence type="ECO:0000256" key="7">
    <source>
        <dbReference type="ARBA" id="ARBA00023209"/>
    </source>
</evidence>
<dbReference type="OrthoDB" id="40021at2759"/>